<dbReference type="PROSITE" id="PS51375">
    <property type="entry name" value="PPR"/>
    <property type="match status" value="2"/>
</dbReference>
<evidence type="ECO:0000256" key="7">
    <source>
        <dbReference type="PROSITE-ProRule" id="PRU00708"/>
    </source>
</evidence>
<feature type="domain" description="Sm" evidence="9">
    <location>
        <begin position="2"/>
        <end position="75"/>
    </location>
</feature>
<feature type="compositionally biased region" description="Basic and acidic residues" evidence="8">
    <location>
        <begin position="82"/>
        <end position="104"/>
    </location>
</feature>
<comment type="similarity">
    <text evidence="1">Belongs to the CCM1 family.</text>
</comment>
<dbReference type="PROSITE" id="PS52002">
    <property type="entry name" value="SM"/>
    <property type="match status" value="1"/>
</dbReference>
<keyword evidence="11" id="KW-1185">Reference proteome</keyword>
<dbReference type="STRING" id="573508.A0A1E3B5G2"/>
<dbReference type="Pfam" id="PF23276">
    <property type="entry name" value="TPR_24"/>
    <property type="match status" value="1"/>
</dbReference>
<dbReference type="SUPFAM" id="SSF50182">
    <property type="entry name" value="Sm-like ribonucleoproteins"/>
    <property type="match status" value="1"/>
</dbReference>
<dbReference type="OrthoDB" id="747253at2759"/>
<dbReference type="PANTHER" id="PTHR47936">
    <property type="entry name" value="PPR_LONG DOMAIN-CONTAINING PROTEIN"/>
    <property type="match status" value="1"/>
</dbReference>
<accession>A0A1E3B5G2</accession>
<dbReference type="GO" id="GO:0000956">
    <property type="term" value="P:nuclear-transcribed mRNA catabolic process"/>
    <property type="evidence" value="ECO:0007669"/>
    <property type="project" value="InterPro"/>
</dbReference>
<dbReference type="InterPro" id="IPR034101">
    <property type="entry name" value="Lsm4"/>
</dbReference>
<proteinExistence type="inferred from homology"/>
<gene>
    <name evidence="10" type="ORF">SI65_08588</name>
</gene>
<keyword evidence="2" id="KW-0508">mRNA splicing</keyword>
<dbReference type="Gene3D" id="2.30.30.100">
    <property type="match status" value="1"/>
</dbReference>
<feature type="repeat" description="PPR" evidence="7">
    <location>
        <begin position="541"/>
        <end position="575"/>
    </location>
</feature>
<dbReference type="PANTHER" id="PTHR47936:SF1">
    <property type="entry name" value="PENTATRICOPEPTIDE REPEAT-CONTAINING PROTEIN GUN1, CHLOROPLASTIC"/>
    <property type="match status" value="1"/>
</dbReference>
<dbReference type="Gene3D" id="1.25.40.10">
    <property type="entry name" value="Tetratricopeptide repeat domain"/>
    <property type="match status" value="3"/>
</dbReference>
<feature type="compositionally biased region" description="Polar residues" evidence="8">
    <location>
        <begin position="131"/>
        <end position="159"/>
    </location>
</feature>
<dbReference type="InterPro" id="IPR057027">
    <property type="entry name" value="TPR_mt"/>
</dbReference>
<dbReference type="VEuPathDB" id="FungiDB:SI65_08588"/>
<dbReference type="SMART" id="SM00651">
    <property type="entry name" value="Sm"/>
    <property type="match status" value="1"/>
</dbReference>
<dbReference type="InterPro" id="IPR011990">
    <property type="entry name" value="TPR-like_helical_dom_sf"/>
</dbReference>
<feature type="region of interest" description="Disordered" evidence="8">
    <location>
        <begin position="82"/>
        <end position="170"/>
    </location>
</feature>
<comment type="subunit">
    <text evidence="6">Binds to mitochondrial small subunit 15S rRNA.</text>
</comment>
<evidence type="ECO:0000256" key="8">
    <source>
        <dbReference type="SAM" id="MobiDB-lite"/>
    </source>
</evidence>
<reference evidence="10 11" key="1">
    <citation type="journal article" date="2016" name="BMC Genomics">
        <title>Comparative genomic and transcriptomic analyses of the Fuzhuan brick tea-fermentation fungus Aspergillus cristatus.</title>
        <authorList>
            <person name="Ge Y."/>
            <person name="Wang Y."/>
            <person name="Liu Y."/>
            <person name="Tan Y."/>
            <person name="Ren X."/>
            <person name="Zhang X."/>
            <person name="Hyde K.D."/>
            <person name="Liu Y."/>
            <person name="Liu Z."/>
        </authorList>
    </citation>
    <scope>NUCLEOTIDE SEQUENCE [LARGE SCALE GENOMIC DNA]</scope>
    <source>
        <strain evidence="10 11">GZAAS20.1005</strain>
    </source>
</reference>
<dbReference type="FunFam" id="2.30.30.100:FF:000024">
    <property type="entry name" value="U6 snRNA-associated Sm-like protein LSm4"/>
    <property type="match status" value="1"/>
</dbReference>
<keyword evidence="2" id="KW-0747">Spliceosome</keyword>
<keyword evidence="3" id="KW-0677">Repeat</keyword>
<dbReference type="EMBL" id="JXNT01000013">
    <property type="protein sequence ID" value="ODM16154.1"/>
    <property type="molecule type" value="Genomic_DNA"/>
</dbReference>
<dbReference type="Pfam" id="PF13812">
    <property type="entry name" value="PPR_3"/>
    <property type="match status" value="1"/>
</dbReference>
<dbReference type="InterPro" id="IPR047575">
    <property type="entry name" value="Sm"/>
</dbReference>
<evidence type="ECO:0000313" key="10">
    <source>
        <dbReference type="EMBL" id="ODM16154.1"/>
    </source>
</evidence>
<dbReference type="Pfam" id="PF01423">
    <property type="entry name" value="LSM"/>
    <property type="match status" value="1"/>
</dbReference>
<evidence type="ECO:0000256" key="2">
    <source>
        <dbReference type="ARBA" id="ARBA00022728"/>
    </source>
</evidence>
<comment type="caution">
    <text evidence="10">The sequence shown here is derived from an EMBL/GenBank/DDBJ whole genome shotgun (WGS) entry which is preliminary data.</text>
</comment>
<dbReference type="AlphaFoldDB" id="A0A1E3B5G2"/>
<comment type="subunit">
    <text evidence="4">Component of the heptameric LSM1-LSM7 complex, which consists of LSM1, LSM2, LSM3, LSM4, LSM5, LSM6 and LSM7. Component of the heptameric LSM2-LSM8 complex, which consists of LSM2, LSM3, LSM4, LSM5, LSM6, LSM7 and LSM8. The LSm subunits form a seven-membered ring structure with a doughnut shape.</text>
</comment>
<feature type="repeat" description="PPR" evidence="7">
    <location>
        <begin position="576"/>
        <end position="610"/>
    </location>
</feature>
<dbReference type="GO" id="GO:0000398">
    <property type="term" value="P:mRNA splicing, via spliceosome"/>
    <property type="evidence" value="ECO:0007669"/>
    <property type="project" value="InterPro"/>
</dbReference>
<organism evidence="10 11">
    <name type="scientific">Aspergillus cristatus</name>
    <name type="common">Chinese Fuzhuan brick tea-fermentation fungus</name>
    <name type="synonym">Eurotium cristatum</name>
    <dbReference type="NCBI Taxonomy" id="573508"/>
    <lineage>
        <taxon>Eukaryota</taxon>
        <taxon>Fungi</taxon>
        <taxon>Dikarya</taxon>
        <taxon>Ascomycota</taxon>
        <taxon>Pezizomycotina</taxon>
        <taxon>Eurotiomycetes</taxon>
        <taxon>Eurotiomycetidae</taxon>
        <taxon>Eurotiales</taxon>
        <taxon>Aspergillaceae</taxon>
        <taxon>Aspergillus</taxon>
        <taxon>Aspergillus subgen. Aspergillus</taxon>
    </lineage>
</organism>
<evidence type="ECO:0000259" key="9">
    <source>
        <dbReference type="PROSITE" id="PS52002"/>
    </source>
</evidence>
<feature type="compositionally biased region" description="Basic and acidic residues" evidence="8">
    <location>
        <begin position="113"/>
        <end position="122"/>
    </location>
</feature>
<dbReference type="GO" id="GO:0005681">
    <property type="term" value="C:spliceosomal complex"/>
    <property type="evidence" value="ECO:0007669"/>
    <property type="project" value="UniProtKB-KW"/>
</dbReference>
<evidence type="ECO:0000313" key="11">
    <source>
        <dbReference type="Proteomes" id="UP000094569"/>
    </source>
</evidence>
<dbReference type="InterPro" id="IPR002885">
    <property type="entry name" value="PPR_rpt"/>
</dbReference>
<dbReference type="NCBIfam" id="TIGR00756">
    <property type="entry name" value="PPR"/>
    <property type="match status" value="2"/>
</dbReference>
<dbReference type="InterPro" id="IPR010920">
    <property type="entry name" value="LSM_dom_sf"/>
</dbReference>
<evidence type="ECO:0000256" key="4">
    <source>
        <dbReference type="ARBA" id="ARBA00025892"/>
    </source>
</evidence>
<evidence type="ECO:0000256" key="5">
    <source>
        <dbReference type="ARBA" id="ARBA00044493"/>
    </source>
</evidence>
<dbReference type="Proteomes" id="UP000094569">
    <property type="component" value="Unassembled WGS sequence"/>
</dbReference>
<keyword evidence="2" id="KW-0507">mRNA processing</keyword>
<evidence type="ECO:0000256" key="1">
    <source>
        <dbReference type="ARBA" id="ARBA00006192"/>
    </source>
</evidence>
<evidence type="ECO:0000256" key="6">
    <source>
        <dbReference type="ARBA" id="ARBA00044511"/>
    </source>
</evidence>
<protein>
    <recommendedName>
        <fullName evidence="9">Sm domain-containing protein</fullName>
    </recommendedName>
</protein>
<comment type="function">
    <text evidence="5">Regulates mitochondrial small subunit maturation by controlling 15S rRNA 5'-end processing. Localizes to the 5' precursor of the 15S rRNA in a position that is subsequently occupied by mS47 in the mature yeast mtSSU. Uses structure and sequence-specific RNA recognition, binding to a single-stranded region of the precursor and specifically recognizing bases -6 to -1. The exchange of Ccm1 for mS47 is coupled to the irreversible removal of precursor rRNA that is accompanied by conformational changes of the mitoribosomal proteins uS5m and mS26. These conformational changes signal completion of 5'-end rRNA processing through protection of the mature 5'-end of the 15S rRNA and stabilization of mS47. The removal of the 5' precursor together with the dissociation of Ccm1 may be catalyzed by the 5'-3' exoribonuclease Pet127. Involved in the specific removal of group I introns in mitochondrial encoded transcripts.</text>
</comment>
<dbReference type="CDD" id="cd01723">
    <property type="entry name" value="LSm4"/>
    <property type="match status" value="1"/>
</dbReference>
<name>A0A1E3B5G2_ASPCR</name>
<dbReference type="InterPro" id="IPR001163">
    <property type="entry name" value="Sm_dom_euk/arc"/>
</dbReference>
<evidence type="ECO:0000256" key="3">
    <source>
        <dbReference type="ARBA" id="ARBA00022737"/>
    </source>
</evidence>
<dbReference type="GO" id="GO:0003723">
    <property type="term" value="F:RNA binding"/>
    <property type="evidence" value="ECO:0007669"/>
    <property type="project" value="InterPro"/>
</dbReference>
<sequence length="727" mass="81906">MLPLGILTAAQGHPMLVELKNGETLNGHLANCDNWMNLVLKEVVQTSPEGDRFFKLPEVYVRGNNIKFLRIPEEIIDIVKEQQQARDSGRGRGGYRGDGRDRGRGGRGRGRGRGRESRDRRYYSRPAGADNGSTGKETARDNASTTDFPTEQRKTQPGPSKTAHPDHFIGVPENLAGQSTANLESKLKELSPRGPKIHSTMQILHTLVRMRHVRPEVRHYRALILANADPERGSPDVLRGLLTEMEQNGIPADSGTLHAALQVLAVHPDYLLRQEILRTLRDRWLPLSPTGWHWVVAGLLRENQFELALDHIAHMERKDIVVQDWLHGLLIYNLCEFEEFDEVARLMQSRVNQGHDMSLELWRYVLDVASTAQHEETTRFVWAQMVQLGYLQPSREICAKVLTMASRAGDADLAASVVGFLAESGVKLEQKDYENLVETHTTAGSLMSAFEVMCSMRKAGMALAENTTRSVRMYMIQTKIRPRDAWGMLKRLKASKHDIPPECARVVIELCEHEAQDDPFAVDEGVDLYKDLYTLCPGGADVTIYNTLVSMCRHAQNREAAMFVVKEMASLGVVPNATTFESLILMCLDAGNYESAYLYFQDMVERGFTPDEEAKTEIRDQCTGSSDKFAVQLKYHPNIRGDLVRTKEPGDTLVPKDRIKKPSSPLARYVQAPKESWIIPNLSKDERRAVTKARRKAKRRRMAIARGKAEEGWMEHEAGGLEPEVKV</sequence>